<dbReference type="VEuPathDB" id="FungiDB:PSHT_13563"/>
<feature type="region of interest" description="Disordered" evidence="1">
    <location>
        <begin position="298"/>
        <end position="373"/>
    </location>
</feature>
<sequence length="628" mass="69382">MRLRYTSGAENNVCLWHVDQNIKANCQRAFAGDKAEWNVFKSKWNEVQYAKTEAAYDSAWARLVNYLGDKGLCGRVPYDKRPSGSQIFYDCLADAVTHQLTTNTVHLENGRISSLSGIELPFKSLHGKISIHALHLVQEQYQLWKKNSKAQSGGADTTKCTGSLWATMGIPCWHMLDEIFAKEDEVTPSHFHLQWNLRYHPDKPDEEEDYDFDADFNTLKEELLANHPPAALERVMRKIRQVVDNTHVVPMAPVIDTIRTSSRKEPKRRKKLGRGQVQKRDAIYAEIVDGEIQQAQDAKEKATGATSQVQGKRKAKAHTGPSKRTQPIREDTSASLSGSSDSEASADEDGSSNPDEAPCASHMNPQDDLAADDSQVDTVENPVLDRPDASLPLGQGLRNQVQWKEEGQAGMGRKPAHAMGKPSDVKPPEKRKAVPEPVRMPKPGNLLLPTWISKYAQSTYDAPGDGNCGFRCVAQALASEQPESAYAKQDGWFQVRTDLIQELHANKAHWTGRLGGPSEIKRVIESLTVDPQATSVPSGKWMSKLDLGPIVANAYNRPVVFLTSGANAGSSTYLPSTKAPDSKVFGAIFLLFICGNHWNLVNLKRGIIPYPLLFASLGILVVNLWSSG</sequence>
<dbReference type="VEuPathDB" id="FungiDB:PSTT_04883"/>
<feature type="transmembrane region" description="Helical" evidence="2">
    <location>
        <begin position="584"/>
        <end position="601"/>
    </location>
</feature>
<keyword evidence="4" id="KW-1185">Reference proteome</keyword>
<keyword evidence="2" id="KW-0472">Membrane</keyword>
<reference evidence="3 4" key="1">
    <citation type="submission" date="2017-12" db="EMBL/GenBank/DDBJ databases">
        <title>Gene loss provides genomic basis for host adaptation in cereal stripe rust fungi.</title>
        <authorList>
            <person name="Xia C."/>
        </authorList>
    </citation>
    <scope>NUCLEOTIDE SEQUENCE [LARGE SCALE GENOMIC DNA]</scope>
    <source>
        <strain evidence="3 4">93TX-2</strain>
    </source>
</reference>
<dbReference type="OrthoDB" id="2507564at2759"/>
<evidence type="ECO:0000313" key="4">
    <source>
        <dbReference type="Proteomes" id="UP000238274"/>
    </source>
</evidence>
<feature type="transmembrane region" description="Helical" evidence="2">
    <location>
        <begin position="608"/>
        <end position="626"/>
    </location>
</feature>
<dbReference type="CDD" id="cd22744">
    <property type="entry name" value="OTU"/>
    <property type="match status" value="1"/>
</dbReference>
<dbReference type="PANTHER" id="PTHR31569">
    <property type="entry name" value="SWIM-TYPE DOMAIN-CONTAINING PROTEIN"/>
    <property type="match status" value="1"/>
</dbReference>
<dbReference type="Proteomes" id="UP000238274">
    <property type="component" value="Unassembled WGS sequence"/>
</dbReference>
<dbReference type="PANTHER" id="PTHR31569:SF4">
    <property type="entry name" value="SWIM-TYPE DOMAIN-CONTAINING PROTEIN"/>
    <property type="match status" value="1"/>
</dbReference>
<keyword evidence="2" id="KW-1133">Transmembrane helix</keyword>
<name>A0A2S4UQ05_9BASI</name>
<evidence type="ECO:0008006" key="5">
    <source>
        <dbReference type="Google" id="ProtNLM"/>
    </source>
</evidence>
<comment type="caution">
    <text evidence="3">The sequence shown here is derived from an EMBL/GenBank/DDBJ whole genome shotgun (WGS) entry which is preliminary data.</text>
</comment>
<dbReference type="Gene3D" id="3.90.70.80">
    <property type="match status" value="1"/>
</dbReference>
<dbReference type="AlphaFoldDB" id="A0A2S4UQ05"/>
<evidence type="ECO:0000313" key="3">
    <source>
        <dbReference type="EMBL" id="POV99395.1"/>
    </source>
</evidence>
<reference evidence="4" key="3">
    <citation type="journal article" date="2018" name="Mol. Plant Microbe Interact.">
        <title>Genome sequence resources for the wheat stripe rust pathogen (Puccinia striiformis f. sp. tritici) and the barley stripe rust pathogen (Puccinia striiformis f. sp. hordei).</title>
        <authorList>
            <person name="Xia C."/>
            <person name="Wang M."/>
            <person name="Yin C."/>
            <person name="Cornejo O.E."/>
            <person name="Hulbert S.H."/>
            <person name="Chen X."/>
        </authorList>
    </citation>
    <scope>NUCLEOTIDE SEQUENCE [LARGE SCALE GENOMIC DNA]</scope>
    <source>
        <strain evidence="4">93TX-2</strain>
    </source>
</reference>
<dbReference type="EMBL" id="PKSM01000274">
    <property type="protein sequence ID" value="POV99395.1"/>
    <property type="molecule type" value="Genomic_DNA"/>
</dbReference>
<reference evidence="4" key="2">
    <citation type="journal article" date="2018" name="BMC Genomics">
        <title>Genomic insights into host adaptation between the wheat stripe rust pathogen (Puccinia striiformis f. sp. tritici) and the barley stripe rust pathogen (Puccinia striiformis f. sp. hordei).</title>
        <authorList>
            <person name="Xia C."/>
            <person name="Wang M."/>
            <person name="Yin C."/>
            <person name="Cornejo O.E."/>
            <person name="Hulbert S.H."/>
            <person name="Chen X."/>
        </authorList>
    </citation>
    <scope>NUCLEOTIDE SEQUENCE [LARGE SCALE GENOMIC DNA]</scope>
    <source>
        <strain evidence="4">93TX-2</strain>
    </source>
</reference>
<evidence type="ECO:0000256" key="1">
    <source>
        <dbReference type="SAM" id="MobiDB-lite"/>
    </source>
</evidence>
<feature type="compositionally biased region" description="Low complexity" evidence="1">
    <location>
        <begin position="333"/>
        <end position="343"/>
    </location>
</feature>
<proteinExistence type="predicted"/>
<protein>
    <recommendedName>
        <fullName evidence="5">OTU domain-containing protein</fullName>
    </recommendedName>
</protein>
<feature type="compositionally biased region" description="Basic and acidic residues" evidence="1">
    <location>
        <begin position="423"/>
        <end position="434"/>
    </location>
</feature>
<organism evidence="3 4">
    <name type="scientific">Puccinia striiformis</name>
    <dbReference type="NCBI Taxonomy" id="27350"/>
    <lineage>
        <taxon>Eukaryota</taxon>
        <taxon>Fungi</taxon>
        <taxon>Dikarya</taxon>
        <taxon>Basidiomycota</taxon>
        <taxon>Pucciniomycotina</taxon>
        <taxon>Pucciniomycetes</taxon>
        <taxon>Pucciniales</taxon>
        <taxon>Pucciniaceae</taxon>
        <taxon>Puccinia</taxon>
    </lineage>
</organism>
<dbReference type="InterPro" id="IPR052579">
    <property type="entry name" value="Zinc_finger_SWIM"/>
</dbReference>
<evidence type="ECO:0000256" key="2">
    <source>
        <dbReference type="SAM" id="Phobius"/>
    </source>
</evidence>
<keyword evidence="2" id="KW-0812">Transmembrane</keyword>
<feature type="region of interest" description="Disordered" evidence="1">
    <location>
        <begin position="407"/>
        <end position="441"/>
    </location>
</feature>
<accession>A0A2S4UQ05</accession>
<dbReference type="VEuPathDB" id="FungiDB:PSTT_08079"/>
<gene>
    <name evidence="3" type="ORF">PSHT_13563</name>
</gene>